<gene>
    <name evidence="2" type="ORF">THAPSDRAFT_6198</name>
</gene>
<sequence length="502" mass="56337">MMGLQHHSMKTHSSPPARGHHTTTMQQQQNETPMSGYALQYERLLLQETALQTARNQCCQHPNQPPPSASSPNDESSSNIIQLQKLKLQGILHRSSLNSMLLSAQCRAAKIRSRPLSTTGFERGLEDEGAAEALSALWTVKSRQLEVEDTVPSVIGVGCLSWRERHSSELRGGQCDDGDVVALEASADSFFASYPECVRNDSENDEDNSSDGESSNDEECEPTAKRGQRKEGCKEEPFVVSCASNSPSPDRPASDGQISLKLNTSNNANMPVQNNVQNQYNQQQQERQQPSMNNSRPVLRNDNPNGSYSSHPPTSGQQWNGQNVNNNVSNPHNRNAQPHNNYEPQYQQQHQQYNYQNSMQQHNNPYNQQQQPQTRGPQQHQNNNQWQPQSNNNEYNQKRPQTGHFEYNEPPTEAATKKNNPFRTAKELGSNFNNNKPEGGNKNEDDWDEYGKNGGGYNGKNKLLNGNTSSRGGWNKRKEMEDEEDGGYDGNNNHQRHLGANN</sequence>
<dbReference type="EMBL" id="CM000643">
    <property type="protein sequence ID" value="EED91570.1"/>
    <property type="molecule type" value="Genomic_DNA"/>
</dbReference>
<dbReference type="Proteomes" id="UP000001449">
    <property type="component" value="Chromosome 6"/>
</dbReference>
<evidence type="ECO:0000313" key="3">
    <source>
        <dbReference type="Proteomes" id="UP000001449"/>
    </source>
</evidence>
<feature type="compositionally biased region" description="Low complexity" evidence="1">
    <location>
        <begin position="320"/>
        <end position="393"/>
    </location>
</feature>
<dbReference type="InParanoid" id="B8C5V0"/>
<name>B8C5V0_THAPS</name>
<dbReference type="GeneID" id="7445951"/>
<dbReference type="HOGENOM" id="CLU_543598_0_0_1"/>
<dbReference type="PaxDb" id="35128-Thaps6198"/>
<feature type="non-terminal residue" evidence="2">
    <location>
        <position position="502"/>
    </location>
</feature>
<feature type="compositionally biased region" description="Low complexity" evidence="1">
    <location>
        <begin position="265"/>
        <end position="294"/>
    </location>
</feature>
<keyword evidence="3" id="KW-1185">Reference proteome</keyword>
<dbReference type="RefSeq" id="XP_002291463.1">
    <property type="nucleotide sequence ID" value="XM_002291427.1"/>
</dbReference>
<feature type="region of interest" description="Disordered" evidence="1">
    <location>
        <begin position="197"/>
        <end position="502"/>
    </location>
</feature>
<protein>
    <submittedName>
        <fullName evidence="2">Uncharacterized protein</fullName>
    </submittedName>
</protein>
<feature type="compositionally biased region" description="Polar residues" evidence="1">
    <location>
        <begin position="302"/>
        <end position="319"/>
    </location>
</feature>
<evidence type="ECO:0000313" key="2">
    <source>
        <dbReference type="EMBL" id="EED91570.1"/>
    </source>
</evidence>
<feature type="compositionally biased region" description="Polar residues" evidence="1">
    <location>
        <begin position="22"/>
        <end position="31"/>
    </location>
</feature>
<organism evidence="2 3">
    <name type="scientific">Thalassiosira pseudonana</name>
    <name type="common">Marine diatom</name>
    <name type="synonym">Cyclotella nana</name>
    <dbReference type="NCBI Taxonomy" id="35128"/>
    <lineage>
        <taxon>Eukaryota</taxon>
        <taxon>Sar</taxon>
        <taxon>Stramenopiles</taxon>
        <taxon>Ochrophyta</taxon>
        <taxon>Bacillariophyta</taxon>
        <taxon>Coscinodiscophyceae</taxon>
        <taxon>Thalassiosirophycidae</taxon>
        <taxon>Thalassiosirales</taxon>
        <taxon>Thalassiosiraceae</taxon>
        <taxon>Thalassiosira</taxon>
    </lineage>
</organism>
<feature type="region of interest" description="Disordered" evidence="1">
    <location>
        <begin position="56"/>
        <end position="78"/>
    </location>
</feature>
<accession>B8C5V0</accession>
<dbReference type="AlphaFoldDB" id="B8C5V0"/>
<dbReference type="KEGG" id="tps:THAPSDRAFT_6198"/>
<reference evidence="2 3" key="1">
    <citation type="journal article" date="2004" name="Science">
        <title>The genome of the diatom Thalassiosira pseudonana: ecology, evolution, and metabolism.</title>
        <authorList>
            <person name="Armbrust E.V."/>
            <person name="Berges J.A."/>
            <person name="Bowler C."/>
            <person name="Green B.R."/>
            <person name="Martinez D."/>
            <person name="Putnam N.H."/>
            <person name="Zhou S."/>
            <person name="Allen A.E."/>
            <person name="Apt K.E."/>
            <person name="Bechner M."/>
            <person name="Brzezinski M.A."/>
            <person name="Chaal B.K."/>
            <person name="Chiovitti A."/>
            <person name="Davis A.K."/>
            <person name="Demarest M.S."/>
            <person name="Detter J.C."/>
            <person name="Glavina T."/>
            <person name="Goodstein D."/>
            <person name="Hadi M.Z."/>
            <person name="Hellsten U."/>
            <person name="Hildebrand M."/>
            <person name="Jenkins B.D."/>
            <person name="Jurka J."/>
            <person name="Kapitonov V.V."/>
            <person name="Kroger N."/>
            <person name="Lau W.W."/>
            <person name="Lane T.W."/>
            <person name="Larimer F.W."/>
            <person name="Lippmeier J.C."/>
            <person name="Lucas S."/>
            <person name="Medina M."/>
            <person name="Montsant A."/>
            <person name="Obornik M."/>
            <person name="Parker M.S."/>
            <person name="Palenik B."/>
            <person name="Pazour G.J."/>
            <person name="Richardson P.M."/>
            <person name="Rynearson T.A."/>
            <person name="Saito M.A."/>
            <person name="Schwartz D.C."/>
            <person name="Thamatrakoln K."/>
            <person name="Valentin K."/>
            <person name="Vardi A."/>
            <person name="Wilkerson F.P."/>
            <person name="Rokhsar D.S."/>
        </authorList>
    </citation>
    <scope>NUCLEOTIDE SEQUENCE [LARGE SCALE GENOMIC DNA]</scope>
    <source>
        <strain evidence="2 3">CCMP1335</strain>
    </source>
</reference>
<reference evidence="2 3" key="2">
    <citation type="journal article" date="2008" name="Nature">
        <title>The Phaeodactylum genome reveals the evolutionary history of diatom genomes.</title>
        <authorList>
            <person name="Bowler C."/>
            <person name="Allen A.E."/>
            <person name="Badger J.H."/>
            <person name="Grimwood J."/>
            <person name="Jabbari K."/>
            <person name="Kuo A."/>
            <person name="Maheswari U."/>
            <person name="Martens C."/>
            <person name="Maumus F."/>
            <person name="Otillar R.P."/>
            <person name="Rayko E."/>
            <person name="Salamov A."/>
            <person name="Vandepoele K."/>
            <person name="Beszteri B."/>
            <person name="Gruber A."/>
            <person name="Heijde M."/>
            <person name="Katinka M."/>
            <person name="Mock T."/>
            <person name="Valentin K."/>
            <person name="Verret F."/>
            <person name="Berges J.A."/>
            <person name="Brownlee C."/>
            <person name="Cadoret J.P."/>
            <person name="Chiovitti A."/>
            <person name="Choi C.J."/>
            <person name="Coesel S."/>
            <person name="De Martino A."/>
            <person name="Detter J.C."/>
            <person name="Durkin C."/>
            <person name="Falciatore A."/>
            <person name="Fournet J."/>
            <person name="Haruta M."/>
            <person name="Huysman M.J."/>
            <person name="Jenkins B.D."/>
            <person name="Jiroutova K."/>
            <person name="Jorgensen R.E."/>
            <person name="Joubert Y."/>
            <person name="Kaplan A."/>
            <person name="Kroger N."/>
            <person name="Kroth P.G."/>
            <person name="La Roche J."/>
            <person name="Lindquist E."/>
            <person name="Lommer M."/>
            <person name="Martin-Jezequel V."/>
            <person name="Lopez P.J."/>
            <person name="Lucas S."/>
            <person name="Mangogna M."/>
            <person name="McGinnis K."/>
            <person name="Medlin L.K."/>
            <person name="Montsant A."/>
            <person name="Oudot-Le Secq M.P."/>
            <person name="Napoli C."/>
            <person name="Obornik M."/>
            <person name="Parker M.S."/>
            <person name="Petit J.L."/>
            <person name="Porcel B.M."/>
            <person name="Poulsen N."/>
            <person name="Robison M."/>
            <person name="Rychlewski L."/>
            <person name="Rynearson T.A."/>
            <person name="Schmutz J."/>
            <person name="Shapiro H."/>
            <person name="Siaut M."/>
            <person name="Stanley M."/>
            <person name="Sussman M.R."/>
            <person name="Taylor A.R."/>
            <person name="Vardi A."/>
            <person name="von Dassow P."/>
            <person name="Vyverman W."/>
            <person name="Willis A."/>
            <person name="Wyrwicz L.S."/>
            <person name="Rokhsar D.S."/>
            <person name="Weissenbach J."/>
            <person name="Armbrust E.V."/>
            <person name="Green B.R."/>
            <person name="Van de Peer Y."/>
            <person name="Grigoriev I.V."/>
        </authorList>
    </citation>
    <scope>NUCLEOTIDE SEQUENCE [LARGE SCALE GENOMIC DNA]</scope>
    <source>
        <strain evidence="2 3">CCMP1335</strain>
    </source>
</reference>
<proteinExistence type="predicted"/>
<feature type="compositionally biased region" description="Acidic residues" evidence="1">
    <location>
        <begin position="203"/>
        <end position="221"/>
    </location>
</feature>
<feature type="region of interest" description="Disordered" evidence="1">
    <location>
        <begin position="1"/>
        <end position="31"/>
    </location>
</feature>
<evidence type="ECO:0000256" key="1">
    <source>
        <dbReference type="SAM" id="MobiDB-lite"/>
    </source>
</evidence>